<evidence type="ECO:0000256" key="1">
    <source>
        <dbReference type="SAM" id="Phobius"/>
    </source>
</evidence>
<keyword evidence="1" id="KW-1133">Transmembrane helix</keyword>
<feature type="transmembrane region" description="Helical" evidence="1">
    <location>
        <begin position="66"/>
        <end position="88"/>
    </location>
</feature>
<organism evidence="2 3">
    <name type="scientific">Spartinivicinus poritis</name>
    <dbReference type="NCBI Taxonomy" id="2994640"/>
    <lineage>
        <taxon>Bacteria</taxon>
        <taxon>Pseudomonadati</taxon>
        <taxon>Pseudomonadota</taxon>
        <taxon>Gammaproteobacteria</taxon>
        <taxon>Oceanospirillales</taxon>
        <taxon>Zooshikellaceae</taxon>
        <taxon>Spartinivicinus</taxon>
    </lineage>
</organism>
<accession>A0ABT5UHG2</accession>
<comment type="caution">
    <text evidence="2">The sequence shown here is derived from an EMBL/GenBank/DDBJ whole genome shotgun (WGS) entry which is preliminary data.</text>
</comment>
<protein>
    <recommendedName>
        <fullName evidence="4">Transposase</fullName>
    </recommendedName>
</protein>
<evidence type="ECO:0000313" key="2">
    <source>
        <dbReference type="EMBL" id="MDE1465836.1"/>
    </source>
</evidence>
<gene>
    <name evidence="2" type="ORF">ORQ98_28115</name>
</gene>
<name>A0ABT5UHG2_9GAMM</name>
<evidence type="ECO:0000313" key="3">
    <source>
        <dbReference type="Proteomes" id="UP001528823"/>
    </source>
</evidence>
<keyword evidence="1" id="KW-0472">Membrane</keyword>
<reference evidence="2 3" key="1">
    <citation type="submission" date="2022-11" db="EMBL/GenBank/DDBJ databases">
        <title>Spartinivicinus poritis sp. nov., isolated from scleractinian coral Porites lutea.</title>
        <authorList>
            <person name="Zhang G."/>
            <person name="Cai L."/>
            <person name="Wei Q."/>
        </authorList>
    </citation>
    <scope>NUCLEOTIDE SEQUENCE [LARGE SCALE GENOMIC DNA]</scope>
    <source>
        <strain evidence="2 3">A2-2</strain>
    </source>
</reference>
<dbReference type="Proteomes" id="UP001528823">
    <property type="component" value="Unassembled WGS sequence"/>
</dbReference>
<dbReference type="EMBL" id="JAPMOU010000091">
    <property type="protein sequence ID" value="MDE1465836.1"/>
    <property type="molecule type" value="Genomic_DNA"/>
</dbReference>
<evidence type="ECO:0008006" key="4">
    <source>
        <dbReference type="Google" id="ProtNLM"/>
    </source>
</evidence>
<sequence length="488" mass="55819">MQAVQSSRRLTADQKINIAFDAMSGMTITHTANKHGVSRGCVYAHQDKAKQAIYEAFDDTGDDRHVLFYVPVTKAFLYQVVLALVLICKSSYRDAMQFIRDIFDHSISLGQVAHLMKVASHQAQEINQGYDLSHIQNSATDELYHWNQPILAVVDIPSRFCAMLTKEECRDGDTWAVSLMDLMAQGYQPAVYICDHAMGMKAGFETALPDTQLRFDHFHLIASTHKLLRSLKNQTASATTAVSKLQSRMEKAKAKKQGRRLSAKLTAANSRLSKTQELYELVNTLCGWLLYDVLQLPGIKPNERGRLYDFIVEELSALKTQHRRIAAYVSSLKNQKQHLLAVSHTLHEAFEQITADYQVSIEDVWGICYNTRFECQALAYHQHSQPLADRLGEQYECIEDEVLAIMARTHRCSAMIENFNSRLRLTIDQRKPFNNRQLVLRQFILNHRPFQRSHHTHLIGKTPAEALTGEPHRHWLELLGYQRFKKPA</sequence>
<dbReference type="RefSeq" id="WP_274692139.1">
    <property type="nucleotide sequence ID" value="NZ_JAPMOU010000091.1"/>
</dbReference>
<keyword evidence="3" id="KW-1185">Reference proteome</keyword>
<proteinExistence type="predicted"/>
<keyword evidence="1" id="KW-0812">Transmembrane</keyword>